<dbReference type="AlphaFoldDB" id="A0A6P1ZF34"/>
<dbReference type="Proteomes" id="UP000434052">
    <property type="component" value="Unassembled WGS sequence"/>
</dbReference>
<keyword evidence="4" id="KW-1003">Cell membrane</keyword>
<evidence type="ECO:0000256" key="7">
    <source>
        <dbReference type="ARBA" id="ARBA00023065"/>
    </source>
</evidence>
<comment type="caution">
    <text evidence="10">The sequence shown here is derived from an EMBL/GenBank/DDBJ whole genome shotgun (WGS) entry which is preliminary data.</text>
</comment>
<keyword evidence="7" id="KW-0406">Ion transport</keyword>
<comment type="subcellular location">
    <subcellularLocation>
        <location evidence="1">Cell membrane</location>
        <topology evidence="1">Multi-pass membrane protein</topology>
    </subcellularLocation>
</comment>
<feature type="transmembrane region" description="Helical" evidence="9">
    <location>
        <begin position="48"/>
        <end position="67"/>
    </location>
</feature>
<feature type="transmembrane region" description="Helical" evidence="9">
    <location>
        <begin position="231"/>
        <end position="257"/>
    </location>
</feature>
<feature type="transmembrane region" description="Helical" evidence="9">
    <location>
        <begin position="79"/>
        <end position="99"/>
    </location>
</feature>
<evidence type="ECO:0000256" key="6">
    <source>
        <dbReference type="ARBA" id="ARBA00022989"/>
    </source>
</evidence>
<sequence>MSTDAPLTYAIRPLLLVKSFGAMSPILVALTLVPMAVSFVFYEYAIARSYGFIILFLLALFLVTRRIRISLASMQTNEVFALVALLFLLVPLLMTYPMMQADIPFVDAYFEALSGATTTGLSTLPSVDGMPRPFLFARAWMQWYGGLGIVVFSLALVFRPGGIAKRLSATEDIGEDLWGGTKAYARRVLVAYLVLTAAGIAAMAISGASFFNSVVYTLAAVSTGGFAPYDASLAAIGVLPQYITTIVCFLGATPLVLYAPPYRKTRGARMMRLESVTLAGLGIAFVVLFMLCLRYVEGVGWTDALEHAPVMALSAQSTAGFADMDLAPLHAVTKAVLLPAMLTGGCIGSTAGGFKILRLLLFFGLLRTFLARVNMPRHAVRPPQLLGMEMDEDVIRNALLLTMLYIFTVLISWMAFLAYGYAPLDSLFDVVSAVGTVGLSTGVTAASLPAPLKLVLCLDMLMGRVEIFAILVLLNPTSWFARRANP</sequence>
<evidence type="ECO:0000313" key="10">
    <source>
        <dbReference type="EMBL" id="TVM31889.1"/>
    </source>
</evidence>
<feature type="transmembrane region" description="Helical" evidence="9">
    <location>
        <begin position="20"/>
        <end position="42"/>
    </location>
</feature>
<accession>A0A6P1ZF34</accession>
<evidence type="ECO:0000313" key="11">
    <source>
        <dbReference type="Proteomes" id="UP000434052"/>
    </source>
</evidence>
<organism evidence="10 11">
    <name type="scientific">Oceanidesulfovibrio marinus</name>
    <dbReference type="NCBI Taxonomy" id="370038"/>
    <lineage>
        <taxon>Bacteria</taxon>
        <taxon>Pseudomonadati</taxon>
        <taxon>Thermodesulfobacteriota</taxon>
        <taxon>Desulfovibrionia</taxon>
        <taxon>Desulfovibrionales</taxon>
        <taxon>Desulfovibrionaceae</taxon>
        <taxon>Oceanidesulfovibrio</taxon>
    </lineage>
</organism>
<keyword evidence="6 9" id="KW-1133">Transmembrane helix</keyword>
<name>A0A6P1ZF34_9BACT</name>
<dbReference type="GO" id="GO:0005886">
    <property type="term" value="C:plasma membrane"/>
    <property type="evidence" value="ECO:0007669"/>
    <property type="project" value="UniProtKB-SubCell"/>
</dbReference>
<feature type="transmembrane region" description="Helical" evidence="9">
    <location>
        <begin position="189"/>
        <end position="211"/>
    </location>
</feature>
<keyword evidence="8 9" id="KW-0472">Membrane</keyword>
<feature type="transmembrane region" description="Helical" evidence="9">
    <location>
        <begin position="394"/>
        <end position="421"/>
    </location>
</feature>
<keyword evidence="3" id="KW-0813">Transport</keyword>
<feature type="transmembrane region" description="Helical" evidence="9">
    <location>
        <begin position="278"/>
        <end position="296"/>
    </location>
</feature>
<reference evidence="10 11" key="1">
    <citation type="submission" date="2018-06" db="EMBL/GenBank/DDBJ databases">
        <title>Complete genome of Desulfovibrio marinus P48SEP.</title>
        <authorList>
            <person name="Crispim J.S."/>
            <person name="Vidigal P.M.P."/>
            <person name="Silva L.C.F."/>
            <person name="Araujo L.C."/>
            <person name="Laguardia C.N."/>
            <person name="Dias R.S."/>
            <person name="Sousa M.P."/>
            <person name="Paula S.O."/>
            <person name="Silva C."/>
        </authorList>
    </citation>
    <scope>NUCLEOTIDE SEQUENCE [LARGE SCALE GENOMIC DNA]</scope>
    <source>
        <strain evidence="10 11">P48SEP</strain>
    </source>
</reference>
<evidence type="ECO:0000256" key="9">
    <source>
        <dbReference type="SAM" id="Phobius"/>
    </source>
</evidence>
<evidence type="ECO:0000256" key="5">
    <source>
        <dbReference type="ARBA" id="ARBA00022692"/>
    </source>
</evidence>
<dbReference type="InterPro" id="IPR003445">
    <property type="entry name" value="Cat_transpt"/>
</dbReference>
<dbReference type="EMBL" id="QMIF01000013">
    <property type="protein sequence ID" value="TVM31889.1"/>
    <property type="molecule type" value="Genomic_DNA"/>
</dbReference>
<dbReference type="PANTHER" id="PTHR32024">
    <property type="entry name" value="TRK SYSTEM POTASSIUM UPTAKE PROTEIN TRKG-RELATED"/>
    <property type="match status" value="1"/>
</dbReference>
<dbReference type="OrthoDB" id="9810952at2"/>
<keyword evidence="5 9" id="KW-0812">Transmembrane</keyword>
<feature type="transmembrane region" description="Helical" evidence="9">
    <location>
        <begin position="140"/>
        <end position="158"/>
    </location>
</feature>
<dbReference type="GO" id="GO:0030001">
    <property type="term" value="P:metal ion transport"/>
    <property type="evidence" value="ECO:0007669"/>
    <property type="project" value="UniProtKB-ARBA"/>
</dbReference>
<feature type="transmembrane region" description="Helical" evidence="9">
    <location>
        <begin position="427"/>
        <end position="449"/>
    </location>
</feature>
<protein>
    <submittedName>
        <fullName evidence="10">TrkH family potassium uptake protein</fullName>
    </submittedName>
</protein>
<evidence type="ECO:0000256" key="8">
    <source>
        <dbReference type="ARBA" id="ARBA00023136"/>
    </source>
</evidence>
<evidence type="ECO:0000256" key="3">
    <source>
        <dbReference type="ARBA" id="ARBA00022448"/>
    </source>
</evidence>
<gene>
    <name evidence="10" type="ORF">DQK91_16930</name>
</gene>
<dbReference type="PANTHER" id="PTHR32024:SF2">
    <property type="entry name" value="TRK SYSTEM POTASSIUM UPTAKE PROTEIN TRKG-RELATED"/>
    <property type="match status" value="1"/>
</dbReference>
<proteinExistence type="inferred from homology"/>
<dbReference type="RefSeq" id="WP_144306575.1">
    <property type="nucleotide sequence ID" value="NZ_QMIF01000013.1"/>
</dbReference>
<dbReference type="Pfam" id="PF02386">
    <property type="entry name" value="TrkH"/>
    <property type="match status" value="2"/>
</dbReference>
<dbReference type="GO" id="GO:0008324">
    <property type="term" value="F:monoatomic cation transmembrane transporter activity"/>
    <property type="evidence" value="ECO:0007669"/>
    <property type="project" value="InterPro"/>
</dbReference>
<evidence type="ECO:0000256" key="2">
    <source>
        <dbReference type="ARBA" id="ARBA00009137"/>
    </source>
</evidence>
<comment type="similarity">
    <text evidence="2">Belongs to the TrkH potassium transport family.</text>
</comment>
<evidence type="ECO:0000256" key="4">
    <source>
        <dbReference type="ARBA" id="ARBA00022475"/>
    </source>
</evidence>
<evidence type="ECO:0000256" key="1">
    <source>
        <dbReference type="ARBA" id="ARBA00004651"/>
    </source>
</evidence>